<dbReference type="Pfam" id="PF08148">
    <property type="entry name" value="DSHCT"/>
    <property type="match status" value="1"/>
</dbReference>
<dbReference type="AlphaFoldDB" id="X6NPJ6"/>
<evidence type="ECO:0000313" key="8">
    <source>
        <dbReference type="Proteomes" id="UP000023152"/>
    </source>
</evidence>
<proteinExistence type="predicted"/>
<dbReference type="InterPro" id="IPR012961">
    <property type="entry name" value="Ski2/MTR4_C"/>
</dbReference>
<feature type="compositionally biased region" description="Low complexity" evidence="5">
    <location>
        <begin position="492"/>
        <end position="503"/>
    </location>
</feature>
<dbReference type="GO" id="GO:0005524">
    <property type="term" value="F:ATP binding"/>
    <property type="evidence" value="ECO:0007669"/>
    <property type="project" value="UniProtKB-KW"/>
</dbReference>
<dbReference type="GO" id="GO:0004386">
    <property type="term" value="F:helicase activity"/>
    <property type="evidence" value="ECO:0007669"/>
    <property type="project" value="UniProtKB-KW"/>
</dbReference>
<dbReference type="Proteomes" id="UP000023152">
    <property type="component" value="Unassembled WGS sequence"/>
</dbReference>
<feature type="domain" description="ATP-dependent RNA helicase Ski2/MTR4 C-terminal" evidence="6">
    <location>
        <begin position="268"/>
        <end position="475"/>
    </location>
</feature>
<dbReference type="PANTHER" id="PTHR12131:SF1">
    <property type="entry name" value="ATP-DEPENDENT RNA HELICASE SUPV3L1, MITOCHONDRIAL-RELATED"/>
    <property type="match status" value="1"/>
</dbReference>
<keyword evidence="8" id="KW-1185">Reference proteome</keyword>
<evidence type="ECO:0000259" key="6">
    <source>
        <dbReference type="SMART" id="SM01142"/>
    </source>
</evidence>
<keyword evidence="3" id="KW-0347">Helicase</keyword>
<comment type="caution">
    <text evidence="7">The sequence shown here is derived from an EMBL/GenBank/DDBJ whole genome shotgun (WGS) entry which is preliminary data.</text>
</comment>
<name>X6NPJ6_RETFI</name>
<dbReference type="EMBL" id="ASPP01006969">
    <property type="protein sequence ID" value="ETO27911.1"/>
    <property type="molecule type" value="Genomic_DNA"/>
</dbReference>
<evidence type="ECO:0000256" key="5">
    <source>
        <dbReference type="SAM" id="MobiDB-lite"/>
    </source>
</evidence>
<evidence type="ECO:0000256" key="3">
    <source>
        <dbReference type="ARBA" id="ARBA00022806"/>
    </source>
</evidence>
<gene>
    <name evidence="7" type="ORF">RFI_09218</name>
</gene>
<feature type="region of interest" description="Disordered" evidence="5">
    <location>
        <begin position="480"/>
        <end position="531"/>
    </location>
</feature>
<reference evidence="7 8" key="1">
    <citation type="journal article" date="2013" name="Curr. Biol.">
        <title>The Genome of the Foraminiferan Reticulomyxa filosa.</title>
        <authorList>
            <person name="Glockner G."/>
            <person name="Hulsmann N."/>
            <person name="Schleicher M."/>
            <person name="Noegel A.A."/>
            <person name="Eichinger L."/>
            <person name="Gallinger C."/>
            <person name="Pawlowski J."/>
            <person name="Sierra R."/>
            <person name="Euteneuer U."/>
            <person name="Pillet L."/>
            <person name="Moustafa A."/>
            <person name="Platzer M."/>
            <person name="Groth M."/>
            <person name="Szafranski K."/>
            <person name="Schliwa M."/>
        </authorList>
    </citation>
    <scope>NUCLEOTIDE SEQUENCE [LARGE SCALE GENOMIC DNA]</scope>
</reference>
<evidence type="ECO:0000256" key="4">
    <source>
        <dbReference type="ARBA" id="ARBA00022840"/>
    </source>
</evidence>
<keyword evidence="4" id="KW-0067">ATP-binding</keyword>
<accession>X6NPJ6</accession>
<dbReference type="SMART" id="SM01142">
    <property type="entry name" value="DSHCT"/>
    <property type="match status" value="1"/>
</dbReference>
<dbReference type="OrthoDB" id="64767at2759"/>
<keyword evidence="2" id="KW-0378">Hydrolase</keyword>
<dbReference type="PANTHER" id="PTHR12131">
    <property type="entry name" value="ATP-DEPENDENT RNA AND DNA HELICASE"/>
    <property type="match status" value="1"/>
</dbReference>
<dbReference type="GO" id="GO:0016787">
    <property type="term" value="F:hydrolase activity"/>
    <property type="evidence" value="ECO:0007669"/>
    <property type="project" value="UniProtKB-KW"/>
</dbReference>
<sequence>MTPDIVKPFLQIGRVVFIEIPKHDKQSNLEQMPTGTLESQLNALEKFHDANSQMWGWGIIVGYGKIFQPNKFYVDVLIPFQLMLKLVQMKQQFDNDKIDLLKPISYDILRHHKLDIQYSFVGFTIENQNQKDYEFVYNNLLSIPYQIPPVLDYIKDLCKSNTNKIANNDENTQQNEIKKKVTKILERVKVLDAQMEDTAFYKNRQSKKQISSAEWQDIESQYYAPFHLYIVDCKKLSIYQNQAKMYQSGEFTEDLKNKLRLLKRLGFLQENILTAKGTLSTYVENSDELLITELIFSGLYTIKIGMLNELNSIEIACVLGLMTNVRLSNDNDRKAMDTSNQSAIFEKLGNSQSMERIHKCYEFVCQKITELVDCKREVGIKDRRELDVEEQLTNLKVELVPVIYKWMNKEPFVQLCKMTNAFEGEMVRALKHLNDLLLQLTEGMQAIGNADLKQKFMDAQKLIHHGIVFAPSLYVEEVEDTSDKNPSNTAFNNQNIQKNEQNQSITNNQTIRDDSEVDNEHEAKAVHEMKF</sequence>
<evidence type="ECO:0000256" key="2">
    <source>
        <dbReference type="ARBA" id="ARBA00022801"/>
    </source>
</evidence>
<keyword evidence="1" id="KW-0547">Nucleotide-binding</keyword>
<protein>
    <recommendedName>
        <fullName evidence="6">ATP-dependent RNA helicase Ski2/MTR4 C-terminal domain-containing protein</fullName>
    </recommendedName>
</protein>
<dbReference type="Gene3D" id="1.10.3380.30">
    <property type="match status" value="1"/>
</dbReference>
<evidence type="ECO:0000313" key="7">
    <source>
        <dbReference type="EMBL" id="ETO27911.1"/>
    </source>
</evidence>
<organism evidence="7 8">
    <name type="scientific">Reticulomyxa filosa</name>
    <dbReference type="NCBI Taxonomy" id="46433"/>
    <lineage>
        <taxon>Eukaryota</taxon>
        <taxon>Sar</taxon>
        <taxon>Rhizaria</taxon>
        <taxon>Retaria</taxon>
        <taxon>Foraminifera</taxon>
        <taxon>Monothalamids</taxon>
        <taxon>Reticulomyxidae</taxon>
        <taxon>Reticulomyxa</taxon>
    </lineage>
</organism>
<feature type="compositionally biased region" description="Basic and acidic residues" evidence="5">
    <location>
        <begin position="511"/>
        <end position="531"/>
    </location>
</feature>
<evidence type="ECO:0000256" key="1">
    <source>
        <dbReference type="ARBA" id="ARBA00022741"/>
    </source>
</evidence>
<dbReference type="InterPro" id="IPR050699">
    <property type="entry name" value="RNA-DNA_Helicase"/>
</dbReference>